<dbReference type="Proteomes" id="UP000295325">
    <property type="component" value="Unassembled WGS sequence"/>
</dbReference>
<dbReference type="AlphaFoldDB" id="A0A4R7KU09"/>
<keyword evidence="2" id="KW-1185">Reference proteome</keyword>
<evidence type="ECO:0000313" key="2">
    <source>
        <dbReference type="Proteomes" id="UP000295325"/>
    </source>
</evidence>
<organism evidence="1 2">
    <name type="scientific">Fonticella tunisiensis</name>
    <dbReference type="NCBI Taxonomy" id="1096341"/>
    <lineage>
        <taxon>Bacteria</taxon>
        <taxon>Bacillati</taxon>
        <taxon>Bacillota</taxon>
        <taxon>Clostridia</taxon>
        <taxon>Eubacteriales</taxon>
        <taxon>Clostridiaceae</taxon>
        <taxon>Fonticella</taxon>
    </lineage>
</organism>
<protein>
    <submittedName>
        <fullName evidence="1">Competence protein ComFB</fullName>
    </submittedName>
</protein>
<dbReference type="InterPro" id="IPR019657">
    <property type="entry name" value="ComFB"/>
</dbReference>
<proteinExistence type="predicted"/>
<accession>A0A4R7KU09</accession>
<sequence>MLKNYMELIVDNLLPTILNEYKDICRCPRCIEDIKAITLNQLKPLYVVTEKGNIYAKLNELQMQFKADLTKEIIQAINIVSNNPRHSL</sequence>
<name>A0A4R7KU09_9CLOT</name>
<comment type="caution">
    <text evidence="1">The sequence shown here is derived from an EMBL/GenBank/DDBJ whole genome shotgun (WGS) entry which is preliminary data.</text>
</comment>
<dbReference type="Pfam" id="PF10719">
    <property type="entry name" value="ComFB"/>
    <property type="match status" value="1"/>
</dbReference>
<dbReference type="OrthoDB" id="5616024at2"/>
<dbReference type="EMBL" id="SOAZ01000001">
    <property type="protein sequence ID" value="TDT63627.1"/>
    <property type="molecule type" value="Genomic_DNA"/>
</dbReference>
<reference evidence="1 2" key="1">
    <citation type="submission" date="2019-03" db="EMBL/GenBank/DDBJ databases">
        <title>Genomic Encyclopedia of Type Strains, Phase IV (KMG-IV): sequencing the most valuable type-strain genomes for metagenomic binning, comparative biology and taxonomic classification.</title>
        <authorList>
            <person name="Goeker M."/>
        </authorList>
    </citation>
    <scope>NUCLEOTIDE SEQUENCE [LARGE SCALE GENOMIC DNA]</scope>
    <source>
        <strain evidence="1 2">DSM 24455</strain>
    </source>
</reference>
<evidence type="ECO:0000313" key="1">
    <source>
        <dbReference type="EMBL" id="TDT63627.1"/>
    </source>
</evidence>
<gene>
    <name evidence="1" type="ORF">EDD71_10152</name>
</gene>